<protein>
    <recommendedName>
        <fullName evidence="3">DUF4202 domain-containing protein</fullName>
    </recommendedName>
</protein>
<dbReference type="PANTHER" id="PTHR41729:SF1">
    <property type="entry name" value="GLUTAMYL-TRNA SYNTHETASE"/>
    <property type="match status" value="1"/>
</dbReference>
<dbReference type="PANTHER" id="PTHR41729">
    <property type="entry name" value="GLUTAMYL-TRNA SYNTHETASE"/>
    <property type="match status" value="1"/>
</dbReference>
<dbReference type="RefSeq" id="WP_013391946.1">
    <property type="nucleotide sequence ID" value="NC_014640.1"/>
</dbReference>
<organism evidence="1 2">
    <name type="scientific">Achromobacter xylosoxidans (strain A8)</name>
    <dbReference type="NCBI Taxonomy" id="762376"/>
    <lineage>
        <taxon>Bacteria</taxon>
        <taxon>Pseudomonadati</taxon>
        <taxon>Pseudomonadota</taxon>
        <taxon>Betaproteobacteria</taxon>
        <taxon>Burkholderiales</taxon>
        <taxon>Alcaligenaceae</taxon>
        <taxon>Achromobacter</taxon>
    </lineage>
</organism>
<dbReference type="InterPro" id="IPR025255">
    <property type="entry name" value="DUF4202"/>
</dbReference>
<dbReference type="Proteomes" id="UP000006876">
    <property type="component" value="Chromosome"/>
</dbReference>
<dbReference type="PATRIC" id="fig|762376.5.peg.1255"/>
<dbReference type="KEGG" id="axy:AXYL_01258"/>
<gene>
    <name evidence="1" type="ordered locus">AXYL_01258</name>
</gene>
<dbReference type="AlphaFoldDB" id="E3HN81"/>
<proteinExistence type="predicted"/>
<dbReference type="STRING" id="762376.AXYL_01258"/>
<dbReference type="HOGENOM" id="CLU_085403_0_0_4"/>
<dbReference type="OrthoDB" id="9799165at2"/>
<dbReference type="eggNOG" id="COG1670">
    <property type="taxonomic scope" value="Bacteria"/>
</dbReference>
<name>E3HN81_ACHXA</name>
<dbReference type="EMBL" id="CP002287">
    <property type="protein sequence ID" value="ADP14598.1"/>
    <property type="molecule type" value="Genomic_DNA"/>
</dbReference>
<accession>E3HN81</accession>
<evidence type="ECO:0008006" key="3">
    <source>
        <dbReference type="Google" id="ProtNLM"/>
    </source>
</evidence>
<evidence type="ECO:0000313" key="1">
    <source>
        <dbReference type="EMBL" id="ADP14598.1"/>
    </source>
</evidence>
<sequence length="208" mass="23394">MEFPPTPTDAENAPLQRALQLFDDYNRRDPNQLSWDGAMQPREWLHAQFLHGWVLKLAPQAGTALRLAARCQHIGRWEVPREACPAGRAGYLQWRNTLKEHHAGIAARLLASAGHDAETVQAVLRIVRKQGIKRDADVQCMENALCLVFLEHQYEEFCDRYPDKVVAVLQKTWSKMDDAGRHAAASLSFSERGRAYLEAALAGAEPVV</sequence>
<reference evidence="1 2" key="1">
    <citation type="journal article" date="2011" name="J. Bacteriol.">
        <title>Complete genome sequence of the haloaromatic acid-degrading bacterium Achromobacter xylosoxidans A8.</title>
        <authorList>
            <person name="Strnad H."/>
            <person name="Ridl J."/>
            <person name="Paces J."/>
            <person name="Kolar M."/>
            <person name="Vlcek C."/>
            <person name="Paces V."/>
        </authorList>
    </citation>
    <scope>NUCLEOTIDE SEQUENCE [LARGE SCALE GENOMIC DNA]</scope>
    <source>
        <strain evidence="1 2">A8</strain>
    </source>
</reference>
<dbReference type="Pfam" id="PF13875">
    <property type="entry name" value="DUF4202"/>
    <property type="match status" value="1"/>
</dbReference>
<evidence type="ECO:0000313" key="2">
    <source>
        <dbReference type="Proteomes" id="UP000006876"/>
    </source>
</evidence>